<evidence type="ECO:0000256" key="4">
    <source>
        <dbReference type="ARBA" id="ARBA00022553"/>
    </source>
</evidence>
<dbReference type="RefSeq" id="XP_033774295.1">
    <property type="nucleotide sequence ID" value="XM_033918404.1"/>
</dbReference>
<dbReference type="AlphaFoldDB" id="A0A6P8NZQ9"/>
<dbReference type="GO" id="GO:0035914">
    <property type="term" value="P:skeletal muscle cell differentiation"/>
    <property type="evidence" value="ECO:0007669"/>
    <property type="project" value="UniProtKB-ARBA"/>
</dbReference>
<dbReference type="InterPro" id="IPR003887">
    <property type="entry name" value="LEM_dom"/>
</dbReference>
<evidence type="ECO:0000313" key="17">
    <source>
        <dbReference type="RefSeq" id="XP_033774295.1"/>
    </source>
</evidence>
<evidence type="ECO:0000313" key="16">
    <source>
        <dbReference type="Proteomes" id="UP000515159"/>
    </source>
</evidence>
<dbReference type="CDD" id="cd12934">
    <property type="entry name" value="LEM"/>
    <property type="match status" value="1"/>
</dbReference>
<dbReference type="Pfam" id="PF03020">
    <property type="entry name" value="LEM"/>
    <property type="match status" value="1"/>
</dbReference>
<dbReference type="GO" id="GO:0006998">
    <property type="term" value="P:nuclear envelope organization"/>
    <property type="evidence" value="ECO:0007669"/>
    <property type="project" value="TreeGrafter"/>
</dbReference>
<proteinExistence type="predicted"/>
<evidence type="ECO:0000256" key="1">
    <source>
        <dbReference type="ARBA" id="ARBA00004186"/>
    </source>
</evidence>
<keyword evidence="6 14" id="KW-1133">Transmembrane helix</keyword>
<feature type="compositionally biased region" description="Basic and acidic residues" evidence="13">
    <location>
        <begin position="191"/>
        <end position="201"/>
    </location>
</feature>
<gene>
    <name evidence="17" type="primary">LEMD2</name>
</gene>
<protein>
    <recommendedName>
        <fullName evidence="12">LEM domain-containing protein 2</fullName>
    </recommendedName>
</protein>
<evidence type="ECO:0000256" key="13">
    <source>
        <dbReference type="SAM" id="MobiDB-lite"/>
    </source>
</evidence>
<keyword evidence="4" id="KW-0597">Phosphoprotein</keyword>
<feature type="compositionally biased region" description="Basic and acidic residues" evidence="13">
    <location>
        <begin position="216"/>
        <end position="234"/>
    </location>
</feature>
<dbReference type="GO" id="GO:0005819">
    <property type="term" value="C:spindle"/>
    <property type="evidence" value="ECO:0007669"/>
    <property type="project" value="UniProtKB-SubCell"/>
</dbReference>
<evidence type="ECO:0000256" key="10">
    <source>
        <dbReference type="ARBA" id="ARBA00023242"/>
    </source>
</evidence>
<dbReference type="Pfam" id="PF09402">
    <property type="entry name" value="MSC"/>
    <property type="match status" value="1"/>
</dbReference>
<dbReference type="GO" id="GO:0005637">
    <property type="term" value="C:nuclear inner membrane"/>
    <property type="evidence" value="ECO:0007669"/>
    <property type="project" value="UniProtKB-SubCell"/>
</dbReference>
<dbReference type="GO" id="GO:0030514">
    <property type="term" value="P:negative regulation of BMP signaling pathway"/>
    <property type="evidence" value="ECO:0007669"/>
    <property type="project" value="TreeGrafter"/>
</dbReference>
<comment type="subunit">
    <text evidence="11">Interacts (via N-terminus) with LMNA isoform C (via C-terminus) (in vitro). Interacts (via LEM domain) with BANF1. Interacts (via C-terminus) with CHMP7. Interacts (via N-terminus) with tubulin; the interaction causes microtubule bundling and stabilization (in vitro).</text>
</comment>
<keyword evidence="9" id="KW-0206">Cytoskeleton</keyword>
<evidence type="ECO:0000256" key="11">
    <source>
        <dbReference type="ARBA" id="ARBA00063442"/>
    </source>
</evidence>
<dbReference type="Gene3D" id="1.10.720.40">
    <property type="match status" value="1"/>
</dbReference>
<keyword evidence="10" id="KW-0539">Nucleus</keyword>
<feature type="transmembrane region" description="Helical" evidence="14">
    <location>
        <begin position="566"/>
        <end position="591"/>
    </location>
</feature>
<evidence type="ECO:0000256" key="2">
    <source>
        <dbReference type="ARBA" id="ARBA00004473"/>
    </source>
</evidence>
<dbReference type="PROSITE" id="PS50954">
    <property type="entry name" value="LEM"/>
    <property type="match status" value="1"/>
</dbReference>
<dbReference type="GO" id="GO:0031490">
    <property type="term" value="F:chromatin DNA binding"/>
    <property type="evidence" value="ECO:0007669"/>
    <property type="project" value="TreeGrafter"/>
</dbReference>
<dbReference type="SUPFAM" id="SSF63451">
    <property type="entry name" value="LEM domain"/>
    <property type="match status" value="1"/>
</dbReference>
<evidence type="ECO:0000256" key="7">
    <source>
        <dbReference type="ARBA" id="ARBA00022990"/>
    </source>
</evidence>
<evidence type="ECO:0000256" key="14">
    <source>
        <dbReference type="SAM" id="Phobius"/>
    </source>
</evidence>
<dbReference type="PANTHER" id="PTHR13428">
    <property type="entry name" value="INNER NUCLEAR MEMBRANE PROTEIN MAN1 LEM DOMAIN CONTAINING PROTEIN"/>
    <property type="match status" value="1"/>
</dbReference>
<organism evidence="16 17">
    <name type="scientific">Geotrypetes seraphini</name>
    <name type="common">Gaboon caecilian</name>
    <name type="synonym">Caecilia seraphini</name>
    <dbReference type="NCBI Taxonomy" id="260995"/>
    <lineage>
        <taxon>Eukaryota</taxon>
        <taxon>Metazoa</taxon>
        <taxon>Chordata</taxon>
        <taxon>Craniata</taxon>
        <taxon>Vertebrata</taxon>
        <taxon>Euteleostomi</taxon>
        <taxon>Amphibia</taxon>
        <taxon>Gymnophiona</taxon>
        <taxon>Geotrypetes</taxon>
    </lineage>
</organism>
<feature type="domain" description="LEM" evidence="15">
    <location>
        <begin position="51"/>
        <end position="95"/>
    </location>
</feature>
<keyword evidence="3" id="KW-0963">Cytoplasm</keyword>
<dbReference type="InterPro" id="IPR041885">
    <property type="entry name" value="MAN1_winged_helix_dom"/>
</dbReference>
<keyword evidence="5 14" id="KW-0812">Transmembrane</keyword>
<dbReference type="InterPro" id="IPR052277">
    <property type="entry name" value="INM_ESCRT-Associated"/>
</dbReference>
<feature type="transmembrane region" description="Helical" evidence="14">
    <location>
        <begin position="410"/>
        <end position="431"/>
    </location>
</feature>
<dbReference type="InterPro" id="IPR011015">
    <property type="entry name" value="LEM/LEM-like_dom_sf"/>
</dbReference>
<evidence type="ECO:0000256" key="3">
    <source>
        <dbReference type="ARBA" id="ARBA00022490"/>
    </source>
</evidence>
<dbReference type="InParanoid" id="A0A6P8NZQ9"/>
<feature type="compositionally biased region" description="Polar residues" evidence="13">
    <location>
        <begin position="134"/>
        <end position="147"/>
    </location>
</feature>
<dbReference type="GeneID" id="117347441"/>
<reference evidence="17" key="1">
    <citation type="submission" date="2025-08" db="UniProtKB">
        <authorList>
            <consortium name="RefSeq"/>
        </authorList>
    </citation>
    <scope>IDENTIFICATION</scope>
</reference>
<keyword evidence="8 14" id="KW-0472">Membrane</keyword>
<keyword evidence="16" id="KW-1185">Reference proteome</keyword>
<dbReference type="FunCoup" id="A0A6P8NZQ9">
    <property type="interactions" value="1830"/>
</dbReference>
<keyword evidence="7" id="KW-0007">Acetylation</keyword>
<dbReference type="OrthoDB" id="118234at2759"/>
<dbReference type="KEGG" id="gsh:117347441"/>
<dbReference type="CTD" id="221496"/>
<evidence type="ECO:0000256" key="5">
    <source>
        <dbReference type="ARBA" id="ARBA00022692"/>
    </source>
</evidence>
<feature type="compositionally biased region" description="Basic and acidic residues" evidence="13">
    <location>
        <begin position="281"/>
        <end position="301"/>
    </location>
</feature>
<dbReference type="FunFam" id="1.10.10.1180:FF:000002">
    <property type="entry name" value="LEM domain-containing protein 2"/>
    <property type="match status" value="1"/>
</dbReference>
<sequence>MTASQEKRPYQNGGFKVSALINAAAQRHRAPSVHVETPPPPETGITSGRVAVTMAALSDEELRRELRALGFSPGPITDSTRKLYESKLQRLRSEARSQNRSGGVLQRPAQPDHQGLRQRSWQTESAYEERPRLSQATSQGRPWQTESAYEERPRLNEGASQGRPWQTESAYEERPRLSQGTSQGRPWLSDRSNEEKPRVSEETSQGRPWLWWGKSASEEGSRLSGEASREKSRPNESVSPVRWLPERPSERASLSGEPSMGRSWVGDKVSRGRPLLSDAASEEKSWLNEGVSRRWTSERASQESPWQSKGAALERSWLPGETSQARQRLRDSVSREPSWLSGGSSQERPRPSLGLSREGEWTGHRSWYGSEKEVRTAGPGVLSWFWKRWGASGKPGPATPVPLERYLSRFLYFATLLLLIAFVGILCMKLVGSRWAEPNSKQLPAGCEGRQDSFCRAEQKKVLMEMLFELYNYLAKEAGDFDCGNPKQLQSKCIPVAEARQYIVNITGHPPEKFQAALLWIISSDKDLGIWLKAEDSQEPVTDVKQVICLESSRPRMWLSCRLRRAFITTVTSLFTTFLVLACLWGIFLLLKYHWRKVEEEEQTMYEMVKKIIAVVQDHYKDWESQLEPHPYVGIVHVRDSLIPPHSRKKMRKIWDKAVDFLSSNESRIRTESHRISGEDMLVWRWIQSINVSNSEH</sequence>
<evidence type="ECO:0000256" key="12">
    <source>
        <dbReference type="ARBA" id="ARBA00069076"/>
    </source>
</evidence>
<dbReference type="InterPro" id="IPR018996">
    <property type="entry name" value="Man1/Src1-like_C"/>
</dbReference>
<evidence type="ECO:0000256" key="6">
    <source>
        <dbReference type="ARBA" id="ARBA00022989"/>
    </source>
</evidence>
<evidence type="ECO:0000256" key="8">
    <source>
        <dbReference type="ARBA" id="ARBA00023136"/>
    </source>
</evidence>
<dbReference type="FunFam" id="1.10.720.40:FF:000001">
    <property type="entry name" value="LEM domain containing 2, isoform CRA_a"/>
    <property type="match status" value="1"/>
</dbReference>
<evidence type="ECO:0000256" key="9">
    <source>
        <dbReference type="ARBA" id="ARBA00023212"/>
    </source>
</evidence>
<feature type="region of interest" description="Disordered" evidence="13">
    <location>
        <begin position="26"/>
        <end position="48"/>
    </location>
</feature>
<comment type="subcellular location">
    <subcellularLocation>
        <location evidence="1">Cytoplasm</location>
        <location evidence="1">Cytoskeleton</location>
        <location evidence="1">Spindle</location>
    </subcellularLocation>
    <subcellularLocation>
        <location evidence="2">Nucleus inner membrane</location>
        <topology evidence="2">Multi-pass membrane protein</topology>
    </subcellularLocation>
</comment>
<dbReference type="PANTHER" id="PTHR13428:SF8">
    <property type="entry name" value="LEM DOMAIN-CONTAINING PROTEIN 2"/>
    <property type="match status" value="1"/>
</dbReference>
<accession>A0A6P8NZQ9</accession>
<dbReference type="Proteomes" id="UP000515159">
    <property type="component" value="Chromosome 13"/>
</dbReference>
<name>A0A6P8NZQ9_GEOSA</name>
<evidence type="ECO:0000259" key="15">
    <source>
        <dbReference type="PROSITE" id="PS50954"/>
    </source>
</evidence>
<feature type="compositionally biased region" description="Basic and acidic residues" evidence="13">
    <location>
        <begin position="79"/>
        <end position="97"/>
    </location>
</feature>
<feature type="region of interest" description="Disordered" evidence="13">
    <location>
        <begin position="68"/>
        <end position="358"/>
    </location>
</feature>
<dbReference type="SMART" id="SM00540">
    <property type="entry name" value="LEM"/>
    <property type="match status" value="1"/>
</dbReference>
<dbReference type="Gene3D" id="1.10.10.1180">
    <property type="entry name" value="MAN1, winged-helix domain"/>
    <property type="match status" value="1"/>
</dbReference>